<dbReference type="AlphaFoldDB" id="B8D458"/>
<dbReference type="Proteomes" id="UP000006903">
    <property type="component" value="Chromosome"/>
</dbReference>
<sequence length="48" mass="5731">MADFKELAPRLSFIENKERPHAYLVRTHANFRRPLPEEDAMLIMESMK</sequence>
<dbReference type="HOGENOM" id="CLU_3147815_0_0_2"/>
<accession>B8D458</accession>
<name>B8D458_DESA1</name>
<dbReference type="EMBL" id="CP001140">
    <property type="protein sequence ID" value="ACL10889.1"/>
    <property type="molecule type" value="Genomic_DNA"/>
</dbReference>
<dbReference type="Gene3D" id="3.10.590.10">
    <property type="entry name" value="ph1033 like domains"/>
    <property type="match status" value="1"/>
</dbReference>
<reference evidence="1 2" key="1">
    <citation type="journal article" date="2009" name="J. Bacteriol.">
        <title>Complete genome sequence of the anaerobic, protein-degrading hyperthermophilic crenarchaeon Desulfurococcus kamchatkensis.</title>
        <authorList>
            <person name="Ravin N.V."/>
            <person name="Mardanov A.V."/>
            <person name="Beletsky A.V."/>
            <person name="Kublanov I.V."/>
            <person name="Kolganova T.V."/>
            <person name="Lebedinsky A.V."/>
            <person name="Chernyh N.A."/>
            <person name="Bonch-Osmolovskaya E.A."/>
            <person name="Skryabin K.G."/>
        </authorList>
    </citation>
    <scope>NUCLEOTIDE SEQUENCE [LARGE SCALE GENOMIC DNA]</scope>
    <source>
        <strain evidence="2">DSM 18924 / JCM 16383 / VKM B-2413 / 1221n</strain>
    </source>
</reference>
<evidence type="ECO:0000313" key="2">
    <source>
        <dbReference type="Proteomes" id="UP000006903"/>
    </source>
</evidence>
<organism evidence="1 2">
    <name type="scientific">Desulfurococcus amylolyticus (strain DSM 18924 / JCM 16383 / VKM B-2413 / 1221n)</name>
    <name type="common">Desulfurococcus kamchatkensis</name>
    <dbReference type="NCBI Taxonomy" id="490899"/>
    <lineage>
        <taxon>Archaea</taxon>
        <taxon>Thermoproteota</taxon>
        <taxon>Thermoprotei</taxon>
        <taxon>Desulfurococcales</taxon>
        <taxon>Desulfurococcaceae</taxon>
        <taxon>Desulfurococcus</taxon>
    </lineage>
</organism>
<evidence type="ECO:0000313" key="1">
    <source>
        <dbReference type="EMBL" id="ACL10889.1"/>
    </source>
</evidence>
<dbReference type="STRING" id="490899.DKAM_0563"/>
<dbReference type="KEGG" id="dka:DKAM_0563"/>
<proteinExistence type="predicted"/>
<protein>
    <submittedName>
        <fullName evidence="1">Uncharacterized protein</fullName>
    </submittedName>
</protein>
<dbReference type="eggNOG" id="arCOG02727">
    <property type="taxonomic scope" value="Archaea"/>
</dbReference>
<gene>
    <name evidence="1" type="ordered locus">DKAM_0563</name>
</gene>